<evidence type="ECO:0000313" key="9">
    <source>
        <dbReference type="EMBL" id="SMF41291.1"/>
    </source>
</evidence>
<dbReference type="GO" id="GO:0008936">
    <property type="term" value="F:nicotinamidase activity"/>
    <property type="evidence" value="ECO:0007669"/>
    <property type="project" value="UniProtKB-EC"/>
</dbReference>
<comment type="pathway">
    <text evidence="5">Cofactor biosynthesis; nicotinate biosynthesis; nicotinate from nicotinamide: step 1/1.</text>
</comment>
<keyword evidence="2" id="KW-0662">Pyridine nucleotide biosynthesis</keyword>
<evidence type="ECO:0000256" key="7">
    <source>
        <dbReference type="ARBA" id="ARBA00043224"/>
    </source>
</evidence>
<evidence type="ECO:0000256" key="1">
    <source>
        <dbReference type="ARBA" id="ARBA00006336"/>
    </source>
</evidence>
<feature type="domain" description="Isochorismatase-like" evidence="8">
    <location>
        <begin position="13"/>
        <end position="173"/>
    </location>
</feature>
<name>A0A1Y6C1Z4_9NEIS</name>
<keyword evidence="10" id="KW-1185">Reference proteome</keyword>
<dbReference type="EMBL" id="FXAG01000019">
    <property type="protein sequence ID" value="SMF41291.1"/>
    <property type="molecule type" value="Genomic_DNA"/>
</dbReference>
<protein>
    <recommendedName>
        <fullName evidence="6">nicotinamidase</fullName>
        <ecNumber evidence="6">3.5.1.19</ecNumber>
    </recommendedName>
    <alternativeName>
        <fullName evidence="7">Nicotinamide deamidase</fullName>
    </alternativeName>
</protein>
<accession>A0A1Y6C1Z4</accession>
<gene>
    <name evidence="9" type="ORF">SAMN02745746_03081</name>
</gene>
<keyword evidence="4" id="KW-0378">Hydrolase</keyword>
<dbReference type="InterPro" id="IPR000868">
    <property type="entry name" value="Isochorismatase-like_dom"/>
</dbReference>
<keyword evidence="3" id="KW-0479">Metal-binding</keyword>
<dbReference type="AlphaFoldDB" id="A0A1Y6C1Z4"/>
<evidence type="ECO:0000256" key="6">
    <source>
        <dbReference type="ARBA" id="ARBA00039017"/>
    </source>
</evidence>
<dbReference type="EC" id="3.5.1.19" evidence="6"/>
<reference evidence="10" key="1">
    <citation type="submission" date="2017-04" db="EMBL/GenBank/DDBJ databases">
        <authorList>
            <person name="Varghese N."/>
            <person name="Submissions S."/>
        </authorList>
    </citation>
    <scope>NUCLEOTIDE SEQUENCE [LARGE SCALE GENOMIC DNA]</scope>
    <source>
        <strain evidence="10">DSM 22618</strain>
    </source>
</reference>
<evidence type="ECO:0000259" key="8">
    <source>
        <dbReference type="Pfam" id="PF00857"/>
    </source>
</evidence>
<dbReference type="PANTHER" id="PTHR11080:SF2">
    <property type="entry name" value="LD05707P"/>
    <property type="match status" value="1"/>
</dbReference>
<evidence type="ECO:0000256" key="3">
    <source>
        <dbReference type="ARBA" id="ARBA00022723"/>
    </source>
</evidence>
<dbReference type="STRING" id="1123014.SAMN02745746_03081"/>
<dbReference type="RefSeq" id="WP_085277274.1">
    <property type="nucleotide sequence ID" value="NZ_FXAG01000019.1"/>
</dbReference>
<dbReference type="SUPFAM" id="SSF52499">
    <property type="entry name" value="Isochorismatase-like hydrolases"/>
    <property type="match status" value="1"/>
</dbReference>
<evidence type="ECO:0000256" key="2">
    <source>
        <dbReference type="ARBA" id="ARBA00022642"/>
    </source>
</evidence>
<dbReference type="InterPro" id="IPR036380">
    <property type="entry name" value="Isochorismatase-like_sf"/>
</dbReference>
<dbReference type="Proteomes" id="UP000192920">
    <property type="component" value="Unassembled WGS sequence"/>
</dbReference>
<evidence type="ECO:0000256" key="4">
    <source>
        <dbReference type="ARBA" id="ARBA00022801"/>
    </source>
</evidence>
<sequence>MSPSVITLSHGDALLVVDVQNDFLPGGRLAVGSGDEVVPVLNRYIDVFVAQRLPVYATRDWHPPDHCSFAQQGGPWPAHCIAGSEGAQFAPRLHLPRSTVVVSKAMHIRRDAYSGFDGTRLEHALQRNGVGRLFVGGLATDYCVLNTVRDALKQGFTVCLLVDAIRAVNVDPDDGMRAEGEMCRLGAHPVVFQDLAA</sequence>
<dbReference type="GO" id="GO:0046872">
    <property type="term" value="F:metal ion binding"/>
    <property type="evidence" value="ECO:0007669"/>
    <property type="project" value="UniProtKB-KW"/>
</dbReference>
<evidence type="ECO:0000313" key="10">
    <source>
        <dbReference type="Proteomes" id="UP000192920"/>
    </source>
</evidence>
<dbReference type="InterPro" id="IPR052347">
    <property type="entry name" value="Isochorismatase_Nicotinamidase"/>
</dbReference>
<comment type="similarity">
    <text evidence="1">Belongs to the isochorismatase family.</text>
</comment>
<dbReference type="GO" id="GO:0019363">
    <property type="term" value="P:pyridine nucleotide biosynthetic process"/>
    <property type="evidence" value="ECO:0007669"/>
    <property type="project" value="UniProtKB-KW"/>
</dbReference>
<dbReference type="PANTHER" id="PTHR11080">
    <property type="entry name" value="PYRAZINAMIDASE/NICOTINAMIDASE"/>
    <property type="match status" value="1"/>
</dbReference>
<organism evidence="9 10">
    <name type="scientific">Pseudogulbenkiania subflava DSM 22618</name>
    <dbReference type="NCBI Taxonomy" id="1123014"/>
    <lineage>
        <taxon>Bacteria</taxon>
        <taxon>Pseudomonadati</taxon>
        <taxon>Pseudomonadota</taxon>
        <taxon>Betaproteobacteria</taxon>
        <taxon>Neisseriales</taxon>
        <taxon>Chromobacteriaceae</taxon>
        <taxon>Pseudogulbenkiania</taxon>
    </lineage>
</organism>
<proteinExistence type="inferred from homology"/>
<dbReference type="Gene3D" id="3.40.50.850">
    <property type="entry name" value="Isochorismatase-like"/>
    <property type="match status" value="1"/>
</dbReference>
<evidence type="ECO:0000256" key="5">
    <source>
        <dbReference type="ARBA" id="ARBA00037900"/>
    </source>
</evidence>
<dbReference type="Pfam" id="PF00857">
    <property type="entry name" value="Isochorismatase"/>
    <property type="match status" value="1"/>
</dbReference>